<dbReference type="OrthoDB" id="122479at2759"/>
<dbReference type="GO" id="GO:0003676">
    <property type="term" value="F:nucleic acid binding"/>
    <property type="evidence" value="ECO:0007669"/>
    <property type="project" value="InterPro"/>
</dbReference>
<dbReference type="Proteomes" id="UP000198211">
    <property type="component" value="Unassembled WGS sequence"/>
</dbReference>
<gene>
    <name evidence="1" type="ORF">PHMEG_0009961</name>
</gene>
<name>A0A225WF68_9STRA</name>
<dbReference type="Gene3D" id="3.30.420.10">
    <property type="entry name" value="Ribonuclease H-like superfamily/Ribonuclease H"/>
    <property type="match status" value="1"/>
</dbReference>
<comment type="caution">
    <text evidence="1">The sequence shown here is derived from an EMBL/GenBank/DDBJ whole genome shotgun (WGS) entry which is preliminary data.</text>
</comment>
<organism evidence="1 2">
    <name type="scientific">Phytophthora megakarya</name>
    <dbReference type="NCBI Taxonomy" id="4795"/>
    <lineage>
        <taxon>Eukaryota</taxon>
        <taxon>Sar</taxon>
        <taxon>Stramenopiles</taxon>
        <taxon>Oomycota</taxon>
        <taxon>Peronosporomycetes</taxon>
        <taxon>Peronosporales</taxon>
        <taxon>Peronosporaceae</taxon>
        <taxon>Phytophthora</taxon>
    </lineage>
</organism>
<dbReference type="InterPro" id="IPR012337">
    <property type="entry name" value="RNaseH-like_sf"/>
</dbReference>
<evidence type="ECO:0000313" key="1">
    <source>
        <dbReference type="EMBL" id="OWZ16265.1"/>
    </source>
</evidence>
<protein>
    <submittedName>
        <fullName evidence="1">Retrotransposon protein, Ty3-gypsy subclass</fullName>
    </submittedName>
</protein>
<accession>A0A225WF68</accession>
<dbReference type="SUPFAM" id="SSF53098">
    <property type="entry name" value="Ribonuclease H-like"/>
    <property type="match status" value="1"/>
</dbReference>
<dbReference type="InterPro" id="IPR036397">
    <property type="entry name" value="RNaseH_sf"/>
</dbReference>
<dbReference type="EMBL" id="NBNE01000964">
    <property type="protein sequence ID" value="OWZ16265.1"/>
    <property type="molecule type" value="Genomic_DNA"/>
</dbReference>
<dbReference type="AlphaFoldDB" id="A0A225WF68"/>
<keyword evidence="2" id="KW-1185">Reference proteome</keyword>
<proteinExistence type="predicted"/>
<evidence type="ECO:0000313" key="2">
    <source>
        <dbReference type="Proteomes" id="UP000198211"/>
    </source>
</evidence>
<reference evidence="2" key="1">
    <citation type="submission" date="2017-03" db="EMBL/GenBank/DDBJ databases">
        <title>Phytopthora megakarya and P. palmivora, two closely related causual agents of cacao black pod achieved similar genome size and gene model numbers by different mechanisms.</title>
        <authorList>
            <person name="Ali S."/>
            <person name="Shao J."/>
            <person name="Larry D.J."/>
            <person name="Kronmiller B."/>
            <person name="Shen D."/>
            <person name="Strem M.D."/>
            <person name="Melnick R.L."/>
            <person name="Guiltinan M.J."/>
            <person name="Tyler B.M."/>
            <person name="Meinhardt L.W."/>
            <person name="Bailey B.A."/>
        </authorList>
    </citation>
    <scope>NUCLEOTIDE SEQUENCE [LARGE SCALE GENOMIC DNA]</scope>
    <source>
        <strain evidence="2">zdho120</strain>
    </source>
</reference>
<sequence length="87" mass="9836">MGDSFADAKYILALNDHATHFCELVITDTADSNVTVEALLARNTRFGLTPSSVSDQGSHLKNEVMKELSRRLRSKHRFIPAYRSWIN</sequence>